<accession>A0A8X6LDN1</accession>
<dbReference type="EMBL" id="BMAO01025927">
    <property type="protein sequence ID" value="GFR05920.1"/>
    <property type="molecule type" value="Genomic_DNA"/>
</dbReference>
<organism evidence="3 4">
    <name type="scientific">Trichonephila clavata</name>
    <name type="common">Joro spider</name>
    <name type="synonym">Nephila clavata</name>
    <dbReference type="NCBI Taxonomy" id="2740835"/>
    <lineage>
        <taxon>Eukaryota</taxon>
        <taxon>Metazoa</taxon>
        <taxon>Ecdysozoa</taxon>
        <taxon>Arthropoda</taxon>
        <taxon>Chelicerata</taxon>
        <taxon>Arachnida</taxon>
        <taxon>Araneae</taxon>
        <taxon>Araneomorphae</taxon>
        <taxon>Entelegynae</taxon>
        <taxon>Araneoidea</taxon>
        <taxon>Nephilidae</taxon>
        <taxon>Trichonephila</taxon>
    </lineage>
</organism>
<comment type="caution">
    <text evidence="3">The sequence shown here is derived from an EMBL/GenBank/DDBJ whole genome shotgun (WGS) entry which is preliminary data.</text>
</comment>
<evidence type="ECO:0000256" key="1">
    <source>
        <dbReference type="SAM" id="MobiDB-lite"/>
    </source>
</evidence>
<dbReference type="Proteomes" id="UP000887116">
    <property type="component" value="Unassembled WGS sequence"/>
</dbReference>
<evidence type="ECO:0000256" key="2">
    <source>
        <dbReference type="SAM" id="Phobius"/>
    </source>
</evidence>
<keyword evidence="2" id="KW-1133">Transmembrane helix</keyword>
<sequence length="95" mass="10877">MEMETVEQALLLSGYRIKIENKDEPAYNGKLYVTMLLLVMINMISNVEKTKGTRRRHRVRGPPSPPPIPDFSEREATGVNKKFAMLKLLKRVFGS</sequence>
<evidence type="ECO:0000313" key="4">
    <source>
        <dbReference type="Proteomes" id="UP000887116"/>
    </source>
</evidence>
<feature type="transmembrane region" description="Helical" evidence="2">
    <location>
        <begin position="31"/>
        <end position="48"/>
    </location>
</feature>
<protein>
    <submittedName>
        <fullName evidence="3">Uncharacterized protein</fullName>
    </submittedName>
</protein>
<dbReference type="AlphaFoldDB" id="A0A8X6LDN1"/>
<keyword evidence="4" id="KW-1185">Reference proteome</keyword>
<keyword evidence="2" id="KW-0812">Transmembrane</keyword>
<dbReference type="OrthoDB" id="10546805at2759"/>
<feature type="region of interest" description="Disordered" evidence="1">
    <location>
        <begin position="50"/>
        <end position="74"/>
    </location>
</feature>
<keyword evidence="2" id="KW-0472">Membrane</keyword>
<gene>
    <name evidence="3" type="ORF">TNCT_311071</name>
</gene>
<reference evidence="3" key="1">
    <citation type="submission" date="2020-07" db="EMBL/GenBank/DDBJ databases">
        <title>Multicomponent nature underlies the extraordinary mechanical properties of spider dragline silk.</title>
        <authorList>
            <person name="Kono N."/>
            <person name="Nakamura H."/>
            <person name="Mori M."/>
            <person name="Yoshida Y."/>
            <person name="Ohtoshi R."/>
            <person name="Malay A.D."/>
            <person name="Moran D.A.P."/>
            <person name="Tomita M."/>
            <person name="Numata K."/>
            <person name="Arakawa K."/>
        </authorList>
    </citation>
    <scope>NUCLEOTIDE SEQUENCE</scope>
</reference>
<name>A0A8X6LDN1_TRICU</name>
<evidence type="ECO:0000313" key="3">
    <source>
        <dbReference type="EMBL" id="GFR05920.1"/>
    </source>
</evidence>
<proteinExistence type="predicted"/>